<keyword evidence="2" id="KW-1185">Reference proteome</keyword>
<sequence length="99" mass="11275">MRIRGERTASRVSGASRAGCHCMLRASVRSQRYQRGCLLISENAFEMKASRLRLLSFLVSFHDASRDANRYTTAIAEENTANVEQPVEIDRSIIYWASY</sequence>
<evidence type="ECO:0000313" key="2">
    <source>
        <dbReference type="Proteomes" id="UP000299102"/>
    </source>
</evidence>
<reference evidence="1 2" key="1">
    <citation type="journal article" date="2019" name="Commun. Biol.">
        <title>The bagworm genome reveals a unique fibroin gene that provides high tensile strength.</title>
        <authorList>
            <person name="Kono N."/>
            <person name="Nakamura H."/>
            <person name="Ohtoshi R."/>
            <person name="Tomita M."/>
            <person name="Numata K."/>
            <person name="Arakawa K."/>
        </authorList>
    </citation>
    <scope>NUCLEOTIDE SEQUENCE [LARGE SCALE GENOMIC DNA]</scope>
</reference>
<evidence type="ECO:0000313" key="1">
    <source>
        <dbReference type="EMBL" id="GBP54396.1"/>
    </source>
</evidence>
<proteinExistence type="predicted"/>
<dbReference type="EMBL" id="BGZK01000646">
    <property type="protein sequence ID" value="GBP54396.1"/>
    <property type="molecule type" value="Genomic_DNA"/>
</dbReference>
<comment type="caution">
    <text evidence="1">The sequence shown here is derived from an EMBL/GenBank/DDBJ whole genome shotgun (WGS) entry which is preliminary data.</text>
</comment>
<dbReference type="AlphaFoldDB" id="A0A4C1WSD0"/>
<gene>
    <name evidence="1" type="ORF">EVAR_29472_1</name>
</gene>
<accession>A0A4C1WSD0</accession>
<protein>
    <submittedName>
        <fullName evidence="1">Uncharacterized protein</fullName>
    </submittedName>
</protein>
<organism evidence="1 2">
    <name type="scientific">Eumeta variegata</name>
    <name type="common">Bagworm moth</name>
    <name type="synonym">Eumeta japonica</name>
    <dbReference type="NCBI Taxonomy" id="151549"/>
    <lineage>
        <taxon>Eukaryota</taxon>
        <taxon>Metazoa</taxon>
        <taxon>Ecdysozoa</taxon>
        <taxon>Arthropoda</taxon>
        <taxon>Hexapoda</taxon>
        <taxon>Insecta</taxon>
        <taxon>Pterygota</taxon>
        <taxon>Neoptera</taxon>
        <taxon>Endopterygota</taxon>
        <taxon>Lepidoptera</taxon>
        <taxon>Glossata</taxon>
        <taxon>Ditrysia</taxon>
        <taxon>Tineoidea</taxon>
        <taxon>Psychidae</taxon>
        <taxon>Oiketicinae</taxon>
        <taxon>Eumeta</taxon>
    </lineage>
</organism>
<dbReference type="Proteomes" id="UP000299102">
    <property type="component" value="Unassembled WGS sequence"/>
</dbReference>
<name>A0A4C1WSD0_EUMVA</name>